<dbReference type="PROSITE" id="PS51257">
    <property type="entry name" value="PROKAR_LIPOPROTEIN"/>
    <property type="match status" value="1"/>
</dbReference>
<dbReference type="RefSeq" id="WP_073789828.1">
    <property type="nucleotide sequence ID" value="NZ_LFBV01000004.1"/>
</dbReference>
<dbReference type="EMBL" id="LFBV01000004">
    <property type="protein sequence ID" value="OKH93486.1"/>
    <property type="molecule type" value="Genomic_DNA"/>
</dbReference>
<evidence type="ECO:0000313" key="4">
    <source>
        <dbReference type="Proteomes" id="UP000186455"/>
    </source>
</evidence>
<evidence type="ECO:0000256" key="2">
    <source>
        <dbReference type="SAM" id="SignalP"/>
    </source>
</evidence>
<keyword evidence="2" id="KW-0732">Signal</keyword>
<feature type="signal peptide" evidence="2">
    <location>
        <begin position="1"/>
        <end position="30"/>
    </location>
</feature>
<reference evidence="3 4" key="1">
    <citation type="submission" date="2015-06" db="EMBL/GenBank/DDBJ databases">
        <title>Cloning and characterization of the uncialamcin biosynthetic gene cluster.</title>
        <authorList>
            <person name="Yan X."/>
            <person name="Huang T."/>
            <person name="Ge H."/>
            <person name="Shen B."/>
        </authorList>
    </citation>
    <scope>NUCLEOTIDE SEQUENCE [LARGE SCALE GENOMIC DNA]</scope>
    <source>
        <strain evidence="3 4">DCA2648</strain>
    </source>
</reference>
<protein>
    <recommendedName>
        <fullName evidence="5">Lipoprotein</fullName>
    </recommendedName>
</protein>
<evidence type="ECO:0000256" key="1">
    <source>
        <dbReference type="SAM" id="MobiDB-lite"/>
    </source>
</evidence>
<gene>
    <name evidence="3" type="ORF">AB852_18570</name>
</gene>
<evidence type="ECO:0000313" key="3">
    <source>
        <dbReference type="EMBL" id="OKH93486.1"/>
    </source>
</evidence>
<evidence type="ECO:0008006" key="5">
    <source>
        <dbReference type="Google" id="ProtNLM"/>
    </source>
</evidence>
<name>A0A1Q4V6L0_9ACTN</name>
<comment type="caution">
    <text evidence="3">The sequence shown here is derived from an EMBL/GenBank/DDBJ whole genome shotgun (WGS) entry which is preliminary data.</text>
</comment>
<feature type="chain" id="PRO_5038705320" description="Lipoprotein" evidence="2">
    <location>
        <begin position="31"/>
        <end position="414"/>
    </location>
</feature>
<dbReference type="AlphaFoldDB" id="A0A1Q4V6L0"/>
<accession>A0A1Q4V6L0</accession>
<dbReference type="STRING" id="1048205.AB852_18570"/>
<sequence>MTTTHRIRTAGPRARTLALGLALTTLTALTACGTAPTPPGTDRAESAGARPHGHVEGAEETGEAQSRLVLADGGSGAVHVLDLVTGEVTATGRAPGVRAMTGDGRYAYLSTPKGLTVVDSGGWTVDHGDHVHHYRATPRALDPVPVRPPHRIHTDATVTAVTGADGTTRLLARPAPTSAAPGGERALRLGTAAPVVPYQGRLLVPGTGPGRDTVEVRDRTVKTVTVLDERCRAPRAATVTRRGAVLGCADGALIVSGEDGDLTAHRVPYGRPVAPGERATRFDHRPGATTLTARSGEDAVWVLDVTARRWTLIRTGPVAAVNTAGEGTPVLALGTDGVLRAYDPATGRRTASRALLKDPSGAGATAVVAVDSGRAYVNDPGGDRVHEIDFGDGLRVARVLRLGFSPTHLVETGR</sequence>
<dbReference type="Proteomes" id="UP000186455">
    <property type="component" value="Unassembled WGS sequence"/>
</dbReference>
<keyword evidence="4" id="KW-1185">Reference proteome</keyword>
<proteinExistence type="predicted"/>
<dbReference type="SUPFAM" id="SSF50969">
    <property type="entry name" value="YVTN repeat-like/Quinoprotein amine dehydrogenase"/>
    <property type="match status" value="1"/>
</dbReference>
<feature type="region of interest" description="Disordered" evidence="1">
    <location>
        <begin position="32"/>
        <end position="63"/>
    </location>
</feature>
<organism evidence="3 4">
    <name type="scientific">Streptomyces uncialis</name>
    <dbReference type="NCBI Taxonomy" id="1048205"/>
    <lineage>
        <taxon>Bacteria</taxon>
        <taxon>Bacillati</taxon>
        <taxon>Actinomycetota</taxon>
        <taxon>Actinomycetes</taxon>
        <taxon>Kitasatosporales</taxon>
        <taxon>Streptomycetaceae</taxon>
        <taxon>Streptomyces</taxon>
    </lineage>
</organism>
<dbReference type="InterPro" id="IPR011044">
    <property type="entry name" value="Quino_amine_DH_bsu"/>
</dbReference>